<reference evidence="5 6" key="1">
    <citation type="submission" date="2024-03" db="EMBL/GenBank/DDBJ databases">
        <title>Sulfurimonas sp. HSL3-1.</title>
        <authorList>
            <person name="Wang S."/>
        </authorList>
    </citation>
    <scope>NUCLEOTIDE SEQUENCE [LARGE SCALE GENOMIC DNA]</scope>
    <source>
        <strain evidence="5 6">HSL3-1</strain>
    </source>
</reference>
<feature type="binding site" evidence="3">
    <location>
        <begin position="84"/>
        <end position="85"/>
    </location>
    <ligand>
        <name>S-adenosyl-L-methionine</name>
        <dbReference type="ChEBI" id="CHEBI:59789"/>
    </ligand>
</feature>
<dbReference type="EC" id="2.1.3.-" evidence="3"/>
<dbReference type="EMBL" id="CP147920">
    <property type="protein sequence ID" value="XAU14056.1"/>
    <property type="molecule type" value="Genomic_DNA"/>
</dbReference>
<accession>A0ABZ3H739</accession>
<sequence length="236" mass="27226">MEDKVFNKPIEKQFEFDEQIAAVFDDMLKRSVPFYEEAMALTKRFALAYLPEGGRLYDLGCSTASTLLSIERDLHVGAELVGIDNAASMLEQARRKLAVFGSKIRLEEADIMRFDYEAADVFITNYTLQFIRPPVRETLVQRLFDALNPGGVFIFSEKVVSEDKRLNKLLIDGYYDFKKAQGYSEYEIMQKREALENVLIPYTEAENREMVTRCGFAHCETIFRWGNFATFIALKK</sequence>
<dbReference type="NCBIfam" id="TIGR00740">
    <property type="entry name" value="carboxy-S-adenosyl-L-methionine synthase CmoA"/>
    <property type="match status" value="1"/>
</dbReference>
<feature type="domain" description="Methyltransferase" evidence="4">
    <location>
        <begin position="58"/>
        <end position="151"/>
    </location>
</feature>
<gene>
    <name evidence="3 5" type="primary">cmoA</name>
    <name evidence="5" type="ORF">WCY31_07270</name>
</gene>
<evidence type="ECO:0000256" key="2">
    <source>
        <dbReference type="ARBA" id="ARBA00022691"/>
    </source>
</evidence>
<name>A0ABZ3H739_9BACT</name>
<keyword evidence="6" id="KW-1185">Reference proteome</keyword>
<feature type="binding site" evidence="3">
    <location>
        <begin position="110"/>
        <end position="111"/>
    </location>
    <ligand>
        <name>S-adenosyl-L-methionine</name>
        <dbReference type="ChEBI" id="CHEBI:59789"/>
    </ligand>
</feature>
<comment type="similarity">
    <text evidence="3">Belongs to the class I-like SAM-binding methyltransferase superfamily. Cx-SAM synthase family.</text>
</comment>
<evidence type="ECO:0000313" key="5">
    <source>
        <dbReference type="EMBL" id="XAU14056.1"/>
    </source>
</evidence>
<keyword evidence="1 3" id="KW-0808">Transferase</keyword>
<feature type="binding site" evidence="3">
    <location>
        <position position="35"/>
    </location>
    <ligand>
        <name>S-adenosyl-L-methionine</name>
        <dbReference type="ChEBI" id="CHEBI:59789"/>
    </ligand>
</feature>
<dbReference type="PANTHER" id="PTHR43861:SF2">
    <property type="entry name" value="CARBOXY-S-ADENOSYL-L-METHIONINE SYNTHASE"/>
    <property type="match status" value="1"/>
</dbReference>
<dbReference type="PANTHER" id="PTHR43861">
    <property type="entry name" value="TRANS-ACONITATE 2-METHYLTRANSFERASE-RELATED"/>
    <property type="match status" value="1"/>
</dbReference>
<evidence type="ECO:0000256" key="3">
    <source>
        <dbReference type="HAMAP-Rule" id="MF_01589"/>
    </source>
</evidence>
<proteinExistence type="inferred from homology"/>
<feature type="binding site" evidence="3">
    <location>
        <begin position="60"/>
        <end position="62"/>
    </location>
    <ligand>
        <name>S-adenosyl-L-methionine</name>
        <dbReference type="ChEBI" id="CHEBI:59789"/>
    </ligand>
</feature>
<dbReference type="RefSeq" id="WP_345971888.1">
    <property type="nucleotide sequence ID" value="NZ_CP147920.1"/>
</dbReference>
<dbReference type="Proteomes" id="UP001447842">
    <property type="component" value="Chromosome"/>
</dbReference>
<organism evidence="5 6">
    <name type="scientific">Sulfurimonas diazotrophicus</name>
    <dbReference type="NCBI Taxonomy" id="3131939"/>
    <lineage>
        <taxon>Bacteria</taxon>
        <taxon>Pseudomonadati</taxon>
        <taxon>Campylobacterota</taxon>
        <taxon>Epsilonproteobacteria</taxon>
        <taxon>Campylobacterales</taxon>
        <taxon>Sulfurimonadaceae</taxon>
        <taxon>Sulfurimonas</taxon>
    </lineage>
</organism>
<dbReference type="CDD" id="cd02440">
    <property type="entry name" value="AdoMet_MTases"/>
    <property type="match status" value="1"/>
</dbReference>
<comment type="catalytic activity">
    <reaction evidence="3">
        <text>prephenate + S-adenosyl-L-methionine = carboxy-S-adenosyl-L-methionine + 3-phenylpyruvate + H2O</text>
        <dbReference type="Rhea" id="RHEA:51692"/>
        <dbReference type="ChEBI" id="CHEBI:15377"/>
        <dbReference type="ChEBI" id="CHEBI:18005"/>
        <dbReference type="ChEBI" id="CHEBI:29934"/>
        <dbReference type="ChEBI" id="CHEBI:59789"/>
        <dbReference type="ChEBI" id="CHEBI:134278"/>
    </reaction>
</comment>
<dbReference type="SUPFAM" id="SSF53335">
    <property type="entry name" value="S-adenosyl-L-methionine-dependent methyltransferases"/>
    <property type="match status" value="1"/>
</dbReference>
<dbReference type="Gene3D" id="3.40.50.150">
    <property type="entry name" value="Vaccinia Virus protein VP39"/>
    <property type="match status" value="1"/>
</dbReference>
<dbReference type="InterPro" id="IPR029063">
    <property type="entry name" value="SAM-dependent_MTases_sf"/>
</dbReference>
<protein>
    <recommendedName>
        <fullName evidence="3">Carboxy-S-adenosyl-L-methionine synthase</fullName>
        <shortName evidence="3">Cx-SAM synthase</shortName>
        <ecNumber evidence="3">2.1.3.-</ecNumber>
    </recommendedName>
</protein>
<dbReference type="InterPro" id="IPR005271">
    <property type="entry name" value="CmoA"/>
</dbReference>
<feature type="binding site" evidence="3">
    <location>
        <position position="192"/>
    </location>
    <ligand>
        <name>S-adenosyl-L-methionine</name>
        <dbReference type="ChEBI" id="CHEBI:59789"/>
    </ligand>
</feature>
<dbReference type="HAMAP" id="MF_01589">
    <property type="entry name" value="Cx_SAM_synthase"/>
    <property type="match status" value="1"/>
</dbReference>
<keyword evidence="2 3" id="KW-0949">S-adenosyl-L-methionine</keyword>
<dbReference type="Pfam" id="PF13649">
    <property type="entry name" value="Methyltransf_25"/>
    <property type="match status" value="1"/>
</dbReference>
<evidence type="ECO:0000259" key="4">
    <source>
        <dbReference type="Pfam" id="PF13649"/>
    </source>
</evidence>
<dbReference type="InterPro" id="IPR041698">
    <property type="entry name" value="Methyltransf_25"/>
</dbReference>
<feature type="binding site" evidence="3">
    <location>
        <position position="125"/>
    </location>
    <ligand>
        <name>S-adenosyl-L-methionine</name>
        <dbReference type="ChEBI" id="CHEBI:59789"/>
    </ligand>
</feature>
<comment type="function">
    <text evidence="3">Catalyzes the conversion of S-adenosyl-L-methionine (SAM) to carboxy-S-adenosyl-L-methionine (Cx-SAM).</text>
</comment>
<evidence type="ECO:0000256" key="1">
    <source>
        <dbReference type="ARBA" id="ARBA00022679"/>
    </source>
</evidence>
<dbReference type="PIRSF" id="PIRSF006325">
    <property type="entry name" value="MeTrfase_bac"/>
    <property type="match status" value="1"/>
</dbReference>
<evidence type="ECO:0000313" key="6">
    <source>
        <dbReference type="Proteomes" id="UP001447842"/>
    </source>
</evidence>